<proteinExistence type="predicted"/>
<dbReference type="RefSeq" id="WP_198684357.1">
    <property type="nucleotide sequence ID" value="NZ_JAEIJD010000001.1"/>
</dbReference>
<dbReference type="InterPro" id="IPR021508">
    <property type="entry name" value="Gp17-like"/>
</dbReference>
<evidence type="ECO:0000313" key="2">
    <source>
        <dbReference type="Proteomes" id="UP000613255"/>
    </source>
</evidence>
<dbReference type="AlphaFoldDB" id="A0A934HMY5"/>
<gene>
    <name evidence="1" type="ORF">JAO82_00395</name>
</gene>
<keyword evidence="2" id="KW-1185">Reference proteome</keyword>
<dbReference type="Gene3D" id="3.30.2000.30">
    <property type="match status" value="1"/>
</dbReference>
<organism evidence="1 2">
    <name type="scientific">Pontibaca salina</name>
    <dbReference type="NCBI Taxonomy" id="2795731"/>
    <lineage>
        <taxon>Bacteria</taxon>
        <taxon>Pseudomonadati</taxon>
        <taxon>Pseudomonadota</taxon>
        <taxon>Alphaproteobacteria</taxon>
        <taxon>Rhodobacterales</taxon>
        <taxon>Roseobacteraceae</taxon>
        <taxon>Pontibaca</taxon>
    </lineage>
</organism>
<accession>A0A934HMY5</accession>
<reference evidence="1" key="1">
    <citation type="submission" date="2020-12" db="EMBL/GenBank/DDBJ databases">
        <title>Pontibaca salina gen. nov., sp. nov., isolated from marine sediment.</title>
        <authorList>
            <person name="Bo J."/>
            <person name="Wang S."/>
            <person name="Song X."/>
            <person name="Du Z."/>
        </authorList>
    </citation>
    <scope>NUCLEOTIDE SEQUENCE</scope>
    <source>
        <strain evidence="1">S1109L</strain>
    </source>
</reference>
<comment type="caution">
    <text evidence="1">The sequence shown here is derived from an EMBL/GenBank/DDBJ whole genome shotgun (WGS) entry which is preliminary data.</text>
</comment>
<dbReference type="Proteomes" id="UP000613255">
    <property type="component" value="Unassembled WGS sequence"/>
</dbReference>
<dbReference type="EMBL" id="JAEIJD010000001">
    <property type="protein sequence ID" value="MBI6628327.1"/>
    <property type="molecule type" value="Genomic_DNA"/>
</dbReference>
<name>A0A934HMY5_9RHOB</name>
<sequence length="127" mass="13610">MEKEFRALLLADSGVSALVGTRIDWGARPQGAPLPAIVLHTVSDVSGHTLDGPWALTTGRVQVDCYADSYGAAKALGRAVRAALDGTRSGNINAVFYQNSRDGREGGTNEADRPFRVSMDFLVNYQL</sequence>
<dbReference type="Pfam" id="PF11367">
    <property type="entry name" value="Tail_completion_gp17"/>
    <property type="match status" value="1"/>
</dbReference>
<protein>
    <submittedName>
        <fullName evidence="1">DUF3168 domain-containing protein</fullName>
    </submittedName>
</protein>
<evidence type="ECO:0000313" key="1">
    <source>
        <dbReference type="EMBL" id="MBI6628327.1"/>
    </source>
</evidence>
<dbReference type="InterPro" id="IPR053745">
    <property type="entry name" value="Viral_Tail_Comp_sf"/>
</dbReference>